<evidence type="ECO:0000313" key="3">
    <source>
        <dbReference type="Proteomes" id="UP000230033"/>
    </source>
</evidence>
<dbReference type="PANTHER" id="PTHR43685:SF2">
    <property type="entry name" value="GLYCOSYLTRANSFERASE 2-LIKE DOMAIN-CONTAINING PROTEIN"/>
    <property type="match status" value="1"/>
</dbReference>
<accession>A0A2H0WMK9</accession>
<protein>
    <recommendedName>
        <fullName evidence="1">Glycosyltransferase 2-like domain-containing protein</fullName>
    </recommendedName>
</protein>
<gene>
    <name evidence="2" type="ORF">COT65_01735</name>
</gene>
<dbReference type="AlphaFoldDB" id="A0A2H0WMK9"/>
<name>A0A2H0WMK9_9BACT</name>
<dbReference type="EMBL" id="PEZJ01000021">
    <property type="protein sequence ID" value="PIS13894.1"/>
    <property type="molecule type" value="Genomic_DNA"/>
</dbReference>
<dbReference type="InterPro" id="IPR050834">
    <property type="entry name" value="Glycosyltransf_2"/>
</dbReference>
<dbReference type="Pfam" id="PF00535">
    <property type="entry name" value="Glycos_transf_2"/>
    <property type="match status" value="1"/>
</dbReference>
<dbReference type="InterPro" id="IPR029044">
    <property type="entry name" value="Nucleotide-diphossugar_trans"/>
</dbReference>
<evidence type="ECO:0000313" key="2">
    <source>
        <dbReference type="EMBL" id="PIS13894.1"/>
    </source>
</evidence>
<dbReference type="Gene3D" id="3.90.550.10">
    <property type="entry name" value="Spore Coat Polysaccharide Biosynthesis Protein SpsA, Chain A"/>
    <property type="match status" value="1"/>
</dbReference>
<dbReference type="PANTHER" id="PTHR43685">
    <property type="entry name" value="GLYCOSYLTRANSFERASE"/>
    <property type="match status" value="1"/>
</dbReference>
<organism evidence="2 3">
    <name type="scientific">Candidatus Shapirobacteria bacterium CG09_land_8_20_14_0_10_47_13</name>
    <dbReference type="NCBI Taxonomy" id="1974481"/>
    <lineage>
        <taxon>Bacteria</taxon>
        <taxon>Candidatus Shapironibacteriota</taxon>
    </lineage>
</organism>
<comment type="caution">
    <text evidence="2">The sequence shown here is derived from an EMBL/GenBank/DDBJ whole genome shotgun (WGS) entry which is preliminary data.</text>
</comment>
<reference evidence="3" key="1">
    <citation type="submission" date="2017-09" db="EMBL/GenBank/DDBJ databases">
        <title>Depth-based differentiation of microbial function through sediment-hosted aquifers and enrichment of novel symbionts in the deep terrestrial subsurface.</title>
        <authorList>
            <person name="Probst A.J."/>
            <person name="Ladd B."/>
            <person name="Jarett J.K."/>
            <person name="Geller-Mcgrath D.E."/>
            <person name="Sieber C.M.K."/>
            <person name="Emerson J.B."/>
            <person name="Anantharaman K."/>
            <person name="Thomas B.C."/>
            <person name="Malmstrom R."/>
            <person name="Stieglmeier M."/>
            <person name="Klingl A."/>
            <person name="Woyke T."/>
            <person name="Ryan C.M."/>
            <person name="Banfield J.F."/>
        </authorList>
    </citation>
    <scope>NUCLEOTIDE SEQUENCE [LARGE SCALE GENOMIC DNA]</scope>
</reference>
<evidence type="ECO:0000259" key="1">
    <source>
        <dbReference type="Pfam" id="PF00535"/>
    </source>
</evidence>
<sequence length="284" mass="32646">MKKNKLTVIIPTYNRADLLGRSIQSVLDQSFKEFDLIIIDDKSTDGTPRVVKNFNDSRIKYIKNQKNLGIIGNWNKAIDVAPGKYLSIFHDDDIMSPDFLKEAFLALEANPSVGFTFPMIKMVDINRNLIKVWYDGYKGKTGLISGLEYILLTIRKERCLSLAPSMVFRKKVFKKVGYFGQEFSFNTFDFNRWFKIALNFDVYLINKFLFEYTVHPGQMSQLHWRTPQNPTGIIGANLEMVGAIAHLITNKYAEDKKAREFLSEKLIIFNHKIADAVKILAPSL</sequence>
<dbReference type="CDD" id="cd00761">
    <property type="entry name" value="Glyco_tranf_GTA_type"/>
    <property type="match status" value="1"/>
</dbReference>
<proteinExistence type="predicted"/>
<dbReference type="InterPro" id="IPR001173">
    <property type="entry name" value="Glyco_trans_2-like"/>
</dbReference>
<dbReference type="Proteomes" id="UP000230033">
    <property type="component" value="Unassembled WGS sequence"/>
</dbReference>
<dbReference type="SUPFAM" id="SSF53448">
    <property type="entry name" value="Nucleotide-diphospho-sugar transferases"/>
    <property type="match status" value="1"/>
</dbReference>
<feature type="domain" description="Glycosyltransferase 2-like" evidence="1">
    <location>
        <begin position="7"/>
        <end position="141"/>
    </location>
</feature>